<sequence>MKHGEPAYPEDLQILNALNGSRNVLDIRLPVGRETEECSLRSRRRISYGTLQPAEVAEADGGSAGCANTAMTSSLINE</sequence>
<dbReference type="WBParaSite" id="maker-uti_cns_0006463-snap-gene-0.4-mRNA-1">
    <property type="protein sequence ID" value="maker-uti_cns_0006463-snap-gene-0.4-mRNA-1"/>
    <property type="gene ID" value="maker-uti_cns_0006463-snap-gene-0.4"/>
</dbReference>
<evidence type="ECO:0000313" key="1">
    <source>
        <dbReference type="Proteomes" id="UP000095280"/>
    </source>
</evidence>
<reference evidence="2" key="1">
    <citation type="submission" date="2016-11" db="UniProtKB">
        <authorList>
            <consortium name="WormBaseParasite"/>
        </authorList>
    </citation>
    <scope>IDENTIFICATION</scope>
</reference>
<accession>A0A1I8HJ08</accession>
<protein>
    <submittedName>
        <fullName evidence="2">Uncharacterized protein</fullName>
    </submittedName>
</protein>
<name>A0A1I8HJ08_9PLAT</name>
<dbReference type="AlphaFoldDB" id="A0A1I8HJ08"/>
<organism evidence="1 2">
    <name type="scientific">Macrostomum lignano</name>
    <dbReference type="NCBI Taxonomy" id="282301"/>
    <lineage>
        <taxon>Eukaryota</taxon>
        <taxon>Metazoa</taxon>
        <taxon>Spiralia</taxon>
        <taxon>Lophotrochozoa</taxon>
        <taxon>Platyhelminthes</taxon>
        <taxon>Rhabditophora</taxon>
        <taxon>Macrostomorpha</taxon>
        <taxon>Macrostomida</taxon>
        <taxon>Macrostomidae</taxon>
        <taxon>Macrostomum</taxon>
    </lineage>
</organism>
<evidence type="ECO:0000313" key="2">
    <source>
        <dbReference type="WBParaSite" id="maker-uti_cns_0006463-snap-gene-0.4-mRNA-1"/>
    </source>
</evidence>
<keyword evidence="1" id="KW-1185">Reference proteome</keyword>
<dbReference type="Proteomes" id="UP000095280">
    <property type="component" value="Unplaced"/>
</dbReference>
<proteinExistence type="predicted"/>